<dbReference type="InterPro" id="IPR039903">
    <property type="entry name" value="Zswim2"/>
</dbReference>
<organism evidence="4 5">
    <name type="scientific">Penicillium crustosum</name>
    <name type="common">Blue mold fungus</name>
    <dbReference type="NCBI Taxonomy" id="36656"/>
    <lineage>
        <taxon>Eukaryota</taxon>
        <taxon>Fungi</taxon>
        <taxon>Dikarya</taxon>
        <taxon>Ascomycota</taxon>
        <taxon>Pezizomycotina</taxon>
        <taxon>Eurotiomycetes</taxon>
        <taxon>Eurotiomycetidae</taxon>
        <taxon>Eurotiales</taxon>
        <taxon>Aspergillaceae</taxon>
        <taxon>Penicillium</taxon>
    </lineage>
</organism>
<sequence length="112" mass="12679">MLATLSMKRKLDTTNPTSTGERKPVDGECPICFNDFKPKQKATWCQDCGSNFHQGCFEKWRAAIQASDSVVCCLYCKVPWKGNEPETPRPTAKAVDAEKRRSKMMYPNVDDN</sequence>
<evidence type="ECO:0000259" key="3">
    <source>
        <dbReference type="PROSITE" id="PS50089"/>
    </source>
</evidence>
<dbReference type="InterPro" id="IPR013083">
    <property type="entry name" value="Znf_RING/FYVE/PHD"/>
</dbReference>
<dbReference type="AlphaFoldDB" id="A0A9P5GJT1"/>
<accession>A0A9P5GJT1</accession>
<dbReference type="InterPro" id="IPR001841">
    <property type="entry name" value="Znf_RING"/>
</dbReference>
<feature type="region of interest" description="Disordered" evidence="2">
    <location>
        <begin position="1"/>
        <end position="25"/>
    </location>
</feature>
<name>A0A9P5GJT1_PENCR</name>
<dbReference type="SUPFAM" id="SSF57850">
    <property type="entry name" value="RING/U-box"/>
    <property type="match status" value="1"/>
</dbReference>
<keyword evidence="1" id="KW-0479">Metal-binding</keyword>
<comment type="caution">
    <text evidence="4">The sequence shown here is derived from an EMBL/GenBank/DDBJ whole genome shotgun (WGS) entry which is preliminary data.</text>
</comment>
<gene>
    <name evidence="4" type="ORF">PCG10_005327</name>
</gene>
<protein>
    <recommendedName>
        <fullName evidence="3">RING-type domain-containing protein</fullName>
    </recommendedName>
</protein>
<evidence type="ECO:0000313" key="4">
    <source>
        <dbReference type="EMBL" id="KAF7524976.1"/>
    </source>
</evidence>
<keyword evidence="5" id="KW-1185">Reference proteome</keyword>
<evidence type="ECO:0000256" key="1">
    <source>
        <dbReference type="PROSITE-ProRule" id="PRU00175"/>
    </source>
</evidence>
<feature type="domain" description="RING-type" evidence="3">
    <location>
        <begin position="29"/>
        <end position="77"/>
    </location>
</feature>
<reference evidence="4" key="1">
    <citation type="submission" date="2020-02" db="EMBL/GenBank/DDBJ databases">
        <authorList>
            <person name="Lichtner F.J."/>
        </authorList>
    </citation>
    <scope>NUCLEOTIDE SEQUENCE</scope>
    <source>
        <strain evidence="4">G10</strain>
    </source>
</reference>
<dbReference type="PANTHER" id="PTHR21540">
    <property type="entry name" value="RING FINGER AND SWIM DOMAIN-CONTAINING PROTEIN 2"/>
    <property type="match status" value="1"/>
</dbReference>
<dbReference type="GO" id="GO:0061630">
    <property type="term" value="F:ubiquitin protein ligase activity"/>
    <property type="evidence" value="ECO:0007669"/>
    <property type="project" value="InterPro"/>
</dbReference>
<proteinExistence type="predicted"/>
<dbReference type="EMBL" id="JAAOZQ010000032">
    <property type="protein sequence ID" value="KAF7524976.1"/>
    <property type="molecule type" value="Genomic_DNA"/>
</dbReference>
<feature type="region of interest" description="Disordered" evidence="2">
    <location>
        <begin position="84"/>
        <end position="112"/>
    </location>
</feature>
<keyword evidence="1" id="KW-0862">Zinc</keyword>
<dbReference type="Proteomes" id="UP000701341">
    <property type="component" value="Unassembled WGS sequence"/>
</dbReference>
<evidence type="ECO:0000313" key="5">
    <source>
        <dbReference type="Proteomes" id="UP000701341"/>
    </source>
</evidence>
<evidence type="ECO:0000256" key="2">
    <source>
        <dbReference type="SAM" id="MobiDB-lite"/>
    </source>
</evidence>
<dbReference type="GO" id="GO:0008270">
    <property type="term" value="F:zinc ion binding"/>
    <property type="evidence" value="ECO:0007669"/>
    <property type="project" value="UniProtKB-KW"/>
</dbReference>
<dbReference type="PANTHER" id="PTHR21540:SF0">
    <property type="entry name" value="PHD FAMILY PROTEIN"/>
    <property type="match status" value="1"/>
</dbReference>
<keyword evidence="1" id="KW-0863">Zinc-finger</keyword>
<dbReference type="Gene3D" id="3.30.40.10">
    <property type="entry name" value="Zinc/RING finger domain, C3HC4 (zinc finger)"/>
    <property type="match status" value="1"/>
</dbReference>
<dbReference type="PROSITE" id="PS50089">
    <property type="entry name" value="ZF_RING_2"/>
    <property type="match status" value="1"/>
</dbReference>